<evidence type="ECO:0000313" key="2">
    <source>
        <dbReference type="EMBL" id="KAK7498287.1"/>
    </source>
</evidence>
<sequence length="84" mass="8617">MVQGMNSTVVRAASNDPDGKRKTRLCIFPNPQIFNTVGHADCVLGTPNRSKTSVGKAGRADGCCALGGSGSSAPCHPGPSDLKF</sequence>
<proteinExistence type="predicted"/>
<evidence type="ECO:0000256" key="1">
    <source>
        <dbReference type="SAM" id="MobiDB-lite"/>
    </source>
</evidence>
<protein>
    <submittedName>
        <fullName evidence="2">Uncharacterized protein</fullName>
    </submittedName>
</protein>
<dbReference type="Proteomes" id="UP001519460">
    <property type="component" value="Unassembled WGS sequence"/>
</dbReference>
<dbReference type="EMBL" id="JACVVK020000052">
    <property type="protein sequence ID" value="KAK7498287.1"/>
    <property type="molecule type" value="Genomic_DNA"/>
</dbReference>
<name>A0ABD0LFP5_9CAEN</name>
<reference evidence="2 3" key="1">
    <citation type="journal article" date="2023" name="Sci. Data">
        <title>Genome assembly of the Korean intertidal mud-creeper Batillaria attramentaria.</title>
        <authorList>
            <person name="Patra A.K."/>
            <person name="Ho P.T."/>
            <person name="Jun S."/>
            <person name="Lee S.J."/>
            <person name="Kim Y."/>
            <person name="Won Y.J."/>
        </authorList>
    </citation>
    <scope>NUCLEOTIDE SEQUENCE [LARGE SCALE GENOMIC DNA]</scope>
    <source>
        <strain evidence="2">Wonlab-2016</strain>
    </source>
</reference>
<organism evidence="2 3">
    <name type="scientific">Batillaria attramentaria</name>
    <dbReference type="NCBI Taxonomy" id="370345"/>
    <lineage>
        <taxon>Eukaryota</taxon>
        <taxon>Metazoa</taxon>
        <taxon>Spiralia</taxon>
        <taxon>Lophotrochozoa</taxon>
        <taxon>Mollusca</taxon>
        <taxon>Gastropoda</taxon>
        <taxon>Caenogastropoda</taxon>
        <taxon>Sorbeoconcha</taxon>
        <taxon>Cerithioidea</taxon>
        <taxon>Batillariidae</taxon>
        <taxon>Batillaria</taxon>
    </lineage>
</organism>
<feature type="region of interest" description="Disordered" evidence="1">
    <location>
        <begin position="1"/>
        <end position="21"/>
    </location>
</feature>
<dbReference type="AlphaFoldDB" id="A0ABD0LFP5"/>
<comment type="caution">
    <text evidence="2">The sequence shown here is derived from an EMBL/GenBank/DDBJ whole genome shotgun (WGS) entry which is preliminary data.</text>
</comment>
<keyword evidence="3" id="KW-1185">Reference proteome</keyword>
<gene>
    <name evidence="2" type="ORF">BaRGS_00010547</name>
</gene>
<evidence type="ECO:0000313" key="3">
    <source>
        <dbReference type="Proteomes" id="UP001519460"/>
    </source>
</evidence>
<accession>A0ABD0LFP5</accession>